<dbReference type="GO" id="GO:0016491">
    <property type="term" value="F:oxidoreductase activity"/>
    <property type="evidence" value="ECO:0007669"/>
    <property type="project" value="InterPro"/>
</dbReference>
<dbReference type="PANTHER" id="PTHR11863">
    <property type="entry name" value="STEROL DESATURASE"/>
    <property type="match status" value="1"/>
</dbReference>
<evidence type="ECO:0000313" key="7">
    <source>
        <dbReference type="EMBL" id="RXM95021.1"/>
    </source>
</evidence>
<feature type="transmembrane region" description="Helical" evidence="5">
    <location>
        <begin position="124"/>
        <end position="145"/>
    </location>
</feature>
<dbReference type="GO" id="GO:0016020">
    <property type="term" value="C:membrane"/>
    <property type="evidence" value="ECO:0007669"/>
    <property type="project" value="UniProtKB-SubCell"/>
</dbReference>
<organism evidence="7 8">
    <name type="scientific">Acipenser ruthenus</name>
    <name type="common">Sterlet sturgeon</name>
    <dbReference type="NCBI Taxonomy" id="7906"/>
    <lineage>
        <taxon>Eukaryota</taxon>
        <taxon>Metazoa</taxon>
        <taxon>Chordata</taxon>
        <taxon>Craniata</taxon>
        <taxon>Vertebrata</taxon>
        <taxon>Euteleostomi</taxon>
        <taxon>Actinopterygii</taxon>
        <taxon>Chondrostei</taxon>
        <taxon>Acipenseriformes</taxon>
        <taxon>Acipenseridae</taxon>
        <taxon>Acipenser</taxon>
    </lineage>
</organism>
<gene>
    <name evidence="7" type="ORF">EOD39_17346</name>
</gene>
<dbReference type="Proteomes" id="UP000289886">
    <property type="component" value="Unassembled WGS sequence"/>
</dbReference>
<dbReference type="GO" id="GO:0005506">
    <property type="term" value="F:iron ion binding"/>
    <property type="evidence" value="ECO:0007669"/>
    <property type="project" value="InterPro"/>
</dbReference>
<name>A0A444V3M9_ACIRT</name>
<evidence type="ECO:0000256" key="3">
    <source>
        <dbReference type="ARBA" id="ARBA00022989"/>
    </source>
</evidence>
<evidence type="ECO:0000256" key="5">
    <source>
        <dbReference type="SAM" id="Phobius"/>
    </source>
</evidence>
<evidence type="ECO:0000256" key="4">
    <source>
        <dbReference type="ARBA" id="ARBA00023136"/>
    </source>
</evidence>
<evidence type="ECO:0000256" key="2">
    <source>
        <dbReference type="ARBA" id="ARBA00022692"/>
    </source>
</evidence>
<dbReference type="InterPro" id="IPR006694">
    <property type="entry name" value="Fatty_acid_hydroxylase"/>
</dbReference>
<keyword evidence="3 5" id="KW-1133">Transmembrane helix</keyword>
<feature type="transmembrane region" description="Helical" evidence="5">
    <location>
        <begin position="95"/>
        <end position="112"/>
    </location>
</feature>
<keyword evidence="8" id="KW-1185">Reference proteome</keyword>
<sequence length="275" mass="32353">MNGNNHSLLHDCTATSMQDTLVLQNTWDLMRANDNLLKSLFFPVIFSFTVYMGFCLPFVLLDVLSPKMTCLRKYKIQQQNYPTWAMMRSCIMQTVYNHIVFIFPLTVAHWYWRPVSYPVQAPGLVKALLDIFACLLLFDFQNFVWHLMHHKVPWLYKNFHKVHHKYTSTFALTTEHSGAWETLSLGFFAAINPLLLNCHPLTEMMFFVVNIWLSVEDHSGYDFPWSTHRLVPFGLFGGAPHHDGHHMKFKFNYAPYFTHWDRLFGTLLKTQVKDH</sequence>
<accession>A0A444V3M9</accession>
<dbReference type="GO" id="GO:0008610">
    <property type="term" value="P:lipid biosynthetic process"/>
    <property type="evidence" value="ECO:0007669"/>
    <property type="project" value="InterPro"/>
</dbReference>
<proteinExistence type="predicted"/>
<evidence type="ECO:0000256" key="1">
    <source>
        <dbReference type="ARBA" id="ARBA00004370"/>
    </source>
</evidence>
<dbReference type="Pfam" id="PF04116">
    <property type="entry name" value="FA_hydroxylase"/>
    <property type="match status" value="1"/>
</dbReference>
<keyword evidence="2 5" id="KW-0812">Transmembrane</keyword>
<dbReference type="AlphaFoldDB" id="A0A444V3M9"/>
<protein>
    <submittedName>
        <fullName evidence="7">Cholesterol 25-hydroxylase-like protein</fullName>
    </submittedName>
</protein>
<evidence type="ECO:0000259" key="6">
    <source>
        <dbReference type="Pfam" id="PF04116"/>
    </source>
</evidence>
<feature type="domain" description="Fatty acid hydroxylase" evidence="6">
    <location>
        <begin position="132"/>
        <end position="266"/>
    </location>
</feature>
<keyword evidence="4 5" id="KW-0472">Membrane</keyword>
<comment type="subcellular location">
    <subcellularLocation>
        <location evidence="1">Membrane</location>
    </subcellularLocation>
</comment>
<dbReference type="InterPro" id="IPR050307">
    <property type="entry name" value="Sterol_Desaturase_Related"/>
</dbReference>
<comment type="caution">
    <text evidence="7">The sequence shown here is derived from an EMBL/GenBank/DDBJ whole genome shotgun (WGS) entry which is preliminary data.</text>
</comment>
<reference evidence="7 8" key="1">
    <citation type="submission" date="2019-01" db="EMBL/GenBank/DDBJ databases">
        <title>Draft Genome and Complete Hox-Cluster Characterization of the Sterlet Sturgeon (Acipenser ruthenus).</title>
        <authorList>
            <person name="Wei Q."/>
        </authorList>
    </citation>
    <scope>NUCLEOTIDE SEQUENCE [LARGE SCALE GENOMIC DNA]</scope>
    <source>
        <strain evidence="7">WHYD16114868_AA</strain>
        <tissue evidence="7">Blood</tissue>
    </source>
</reference>
<feature type="transmembrane region" description="Helical" evidence="5">
    <location>
        <begin position="40"/>
        <end position="64"/>
    </location>
</feature>
<dbReference type="EMBL" id="SCEB01002745">
    <property type="protein sequence ID" value="RXM95021.1"/>
    <property type="molecule type" value="Genomic_DNA"/>
</dbReference>
<evidence type="ECO:0000313" key="8">
    <source>
        <dbReference type="Proteomes" id="UP000289886"/>
    </source>
</evidence>